<dbReference type="InterPro" id="IPR045340">
    <property type="entry name" value="DUF6533"/>
</dbReference>
<evidence type="ECO:0000256" key="1">
    <source>
        <dbReference type="SAM" id="Phobius"/>
    </source>
</evidence>
<accession>A0A0C9W7A9</accession>
<name>A0A0C9W7A9_9AGAM</name>
<keyword evidence="1" id="KW-0472">Membrane</keyword>
<keyword evidence="1" id="KW-0812">Transmembrane</keyword>
<dbReference type="Pfam" id="PF20151">
    <property type="entry name" value="DUF6533"/>
    <property type="match status" value="1"/>
</dbReference>
<dbReference type="HOGENOM" id="CLU_2373064_0_0_1"/>
<gene>
    <name evidence="3" type="ORF">HYDPIDRAFT_113579</name>
</gene>
<feature type="transmembrane region" description="Helical" evidence="1">
    <location>
        <begin position="47"/>
        <end position="64"/>
    </location>
</feature>
<proteinExistence type="predicted"/>
<organism evidence="3 4">
    <name type="scientific">Hydnomerulius pinastri MD-312</name>
    <dbReference type="NCBI Taxonomy" id="994086"/>
    <lineage>
        <taxon>Eukaryota</taxon>
        <taxon>Fungi</taxon>
        <taxon>Dikarya</taxon>
        <taxon>Basidiomycota</taxon>
        <taxon>Agaricomycotina</taxon>
        <taxon>Agaricomycetes</taxon>
        <taxon>Agaricomycetidae</taxon>
        <taxon>Boletales</taxon>
        <taxon>Boletales incertae sedis</taxon>
        <taxon>Leucogyrophana</taxon>
    </lineage>
</organism>
<reference evidence="3 4" key="1">
    <citation type="submission" date="2014-04" db="EMBL/GenBank/DDBJ databases">
        <title>Evolutionary Origins and Diversification of the Mycorrhizal Mutualists.</title>
        <authorList>
            <consortium name="DOE Joint Genome Institute"/>
            <consortium name="Mycorrhizal Genomics Consortium"/>
            <person name="Kohler A."/>
            <person name="Kuo A."/>
            <person name="Nagy L.G."/>
            <person name="Floudas D."/>
            <person name="Copeland A."/>
            <person name="Barry K.W."/>
            <person name="Cichocki N."/>
            <person name="Veneault-Fourrey C."/>
            <person name="LaButti K."/>
            <person name="Lindquist E.A."/>
            <person name="Lipzen A."/>
            <person name="Lundell T."/>
            <person name="Morin E."/>
            <person name="Murat C."/>
            <person name="Riley R."/>
            <person name="Ohm R."/>
            <person name="Sun H."/>
            <person name="Tunlid A."/>
            <person name="Henrissat B."/>
            <person name="Grigoriev I.V."/>
            <person name="Hibbett D.S."/>
            <person name="Martin F."/>
        </authorList>
    </citation>
    <scope>NUCLEOTIDE SEQUENCE [LARGE SCALE GENOMIC DNA]</scope>
    <source>
        <strain evidence="3 4">MD-312</strain>
    </source>
</reference>
<keyword evidence="1" id="KW-1133">Transmembrane helix</keyword>
<keyword evidence="4" id="KW-1185">Reference proteome</keyword>
<dbReference type="Proteomes" id="UP000053820">
    <property type="component" value="Unassembled WGS sequence"/>
</dbReference>
<protein>
    <recommendedName>
        <fullName evidence="2">DUF6533 domain-containing protein</fullName>
    </recommendedName>
</protein>
<sequence length="95" mass="10987">MSASDIAITLRYFKEIWYWQVAGGVALFYDYLLLIDREVGLIWKQKWTLVTLLYAVVTMGNINWTGQVSLVLYEIRVWAPCVYKIAMDGLSLCSQ</sequence>
<evidence type="ECO:0000259" key="2">
    <source>
        <dbReference type="Pfam" id="PF20151"/>
    </source>
</evidence>
<dbReference type="OrthoDB" id="2687509at2759"/>
<evidence type="ECO:0000313" key="3">
    <source>
        <dbReference type="EMBL" id="KIJ63053.1"/>
    </source>
</evidence>
<dbReference type="AlphaFoldDB" id="A0A0C9W7A9"/>
<evidence type="ECO:0000313" key="4">
    <source>
        <dbReference type="Proteomes" id="UP000053820"/>
    </source>
</evidence>
<feature type="domain" description="DUF6533" evidence="2">
    <location>
        <begin position="18"/>
        <end position="56"/>
    </location>
</feature>
<dbReference type="EMBL" id="KN839852">
    <property type="protein sequence ID" value="KIJ63053.1"/>
    <property type="molecule type" value="Genomic_DNA"/>
</dbReference>
<feature type="transmembrane region" description="Helical" evidence="1">
    <location>
        <begin position="16"/>
        <end position="35"/>
    </location>
</feature>